<accession>A0A4Q2RU90</accession>
<dbReference type="OrthoDB" id="9903956at2"/>
<protein>
    <submittedName>
        <fullName evidence="1">Uncharacterized protein</fullName>
    </submittedName>
</protein>
<dbReference type="EMBL" id="SDWT01000003">
    <property type="protein sequence ID" value="RYB90993.1"/>
    <property type="molecule type" value="Genomic_DNA"/>
</dbReference>
<sequence length="112" mass="11880">MSRTTTTTVSITCPHWCRIEPQAHADDLWNQGGVLVHHMPEIRINDAGGFEQAGSDTLPAAEFSIGMTSLSTPGGRLQGSSVIYLDGHEVTVDQAEQIAAALLEVIALAKAP</sequence>
<dbReference type="AlphaFoldDB" id="A0A4Q2RU90"/>
<evidence type="ECO:0000313" key="1">
    <source>
        <dbReference type="EMBL" id="RYB90993.1"/>
    </source>
</evidence>
<keyword evidence="2" id="KW-1185">Reference proteome</keyword>
<name>A0A4Q2RU90_9ACTN</name>
<organism evidence="1 2">
    <name type="scientific">Nocardioides oleivorans</name>
    <dbReference type="NCBI Taxonomy" id="273676"/>
    <lineage>
        <taxon>Bacteria</taxon>
        <taxon>Bacillati</taxon>
        <taxon>Actinomycetota</taxon>
        <taxon>Actinomycetes</taxon>
        <taxon>Propionibacteriales</taxon>
        <taxon>Nocardioidaceae</taxon>
        <taxon>Nocardioides</taxon>
    </lineage>
</organism>
<comment type="caution">
    <text evidence="1">The sequence shown here is derived from an EMBL/GenBank/DDBJ whole genome shotgun (WGS) entry which is preliminary data.</text>
</comment>
<reference evidence="1 2" key="1">
    <citation type="submission" date="2019-01" db="EMBL/GenBank/DDBJ databases">
        <title>Novel species of Nocardioides.</title>
        <authorList>
            <person name="Liu Q."/>
            <person name="Xin Y.-H."/>
        </authorList>
    </citation>
    <scope>NUCLEOTIDE SEQUENCE [LARGE SCALE GENOMIC DNA]</scope>
    <source>
        <strain evidence="1 2">CGMCC 4.6882</strain>
    </source>
</reference>
<gene>
    <name evidence="1" type="ORF">EUA93_18840</name>
</gene>
<dbReference type="Proteomes" id="UP000294071">
    <property type="component" value="Unassembled WGS sequence"/>
</dbReference>
<dbReference type="RefSeq" id="WP_129401891.1">
    <property type="nucleotide sequence ID" value="NZ_SDWT01000003.1"/>
</dbReference>
<proteinExistence type="predicted"/>
<evidence type="ECO:0000313" key="2">
    <source>
        <dbReference type="Proteomes" id="UP000294071"/>
    </source>
</evidence>